<dbReference type="InterPro" id="IPR037401">
    <property type="entry name" value="SnoaL-like"/>
</dbReference>
<dbReference type="EMBL" id="LWAJ01000278">
    <property type="protein sequence ID" value="KZL47839.1"/>
    <property type="molecule type" value="Genomic_DNA"/>
</dbReference>
<dbReference type="AlphaFoldDB" id="A0A161XY93"/>
<evidence type="ECO:0000259" key="1">
    <source>
        <dbReference type="Pfam" id="PF12680"/>
    </source>
</evidence>
<protein>
    <recommendedName>
        <fullName evidence="1">SnoaL-like domain-containing protein</fullName>
    </recommendedName>
</protein>
<dbReference type="OrthoDB" id="4772778at2"/>
<dbReference type="InterPro" id="IPR032710">
    <property type="entry name" value="NTF2-like_dom_sf"/>
</dbReference>
<gene>
    <name evidence="2" type="ORF">A2T98_21180</name>
</gene>
<dbReference type="Pfam" id="PF12680">
    <property type="entry name" value="SnoaL_2"/>
    <property type="match status" value="1"/>
</dbReference>
<evidence type="ECO:0000313" key="2">
    <source>
        <dbReference type="EMBL" id="KZL47839.1"/>
    </source>
</evidence>
<proteinExistence type="predicted"/>
<reference evidence="2 3" key="1">
    <citation type="submission" date="2016-04" db="EMBL/GenBank/DDBJ databases">
        <title>Draft Genome Assembly of the Bloom-forming Cyanobacterium Nodularia spumigena Strain CENA596 in Shrimp Production Ponds.</title>
        <authorList>
            <person name="Popin R.V."/>
            <person name="Rigonato J."/>
            <person name="Abreu V.A."/>
            <person name="Andreote A.P."/>
            <person name="Silveira S.B."/>
            <person name="Odebrecht C."/>
            <person name="Fiore M.F."/>
        </authorList>
    </citation>
    <scope>NUCLEOTIDE SEQUENCE [LARGE SCALE GENOMIC DNA]</scope>
    <source>
        <strain evidence="2 3">CENA596</strain>
    </source>
</reference>
<name>A0A161XY93_NODSP</name>
<comment type="caution">
    <text evidence="2">The sequence shown here is derived from an EMBL/GenBank/DDBJ whole genome shotgun (WGS) entry which is preliminary data.</text>
</comment>
<feature type="domain" description="SnoaL-like" evidence="1">
    <location>
        <begin position="23"/>
        <end position="117"/>
    </location>
</feature>
<organism evidence="2 3">
    <name type="scientific">Nodularia spumigena CENA596</name>
    <dbReference type="NCBI Taxonomy" id="1819295"/>
    <lineage>
        <taxon>Bacteria</taxon>
        <taxon>Bacillati</taxon>
        <taxon>Cyanobacteriota</taxon>
        <taxon>Cyanophyceae</taxon>
        <taxon>Nostocales</taxon>
        <taxon>Nodulariaceae</taxon>
        <taxon>Nodularia</taxon>
    </lineage>
</organism>
<dbReference type="SUPFAM" id="SSF54427">
    <property type="entry name" value="NTF2-like"/>
    <property type="match status" value="1"/>
</dbReference>
<dbReference type="Proteomes" id="UP000076555">
    <property type="component" value="Unassembled WGS sequence"/>
</dbReference>
<evidence type="ECO:0000313" key="3">
    <source>
        <dbReference type="Proteomes" id="UP000076555"/>
    </source>
</evidence>
<sequence length="129" mass="14888">MKKMSNTFTLSNITANKELIVTLFSAVDSSDWNLLKHCFDKNIIYERPGYEPFVGLDKLLYFYQYERIIASGKHQIEHIAVDNNHGACWGKFIGLHKNGSPINEGFADVYSFENGKLKTRRSYFFRPAV</sequence>
<dbReference type="Gene3D" id="3.10.450.50">
    <property type="match status" value="1"/>
</dbReference>
<accession>A0A161XY93</accession>